<evidence type="ECO:0000313" key="3">
    <source>
        <dbReference type="Proteomes" id="UP000007350"/>
    </source>
</evidence>
<comment type="caution">
    <text evidence="2">The sequence shown here is derived from an EMBL/GenBank/DDBJ whole genome shotgun (WGS) entry which is preliminary data.</text>
</comment>
<gene>
    <name evidence="2" type="ORF">MOQ_008834</name>
</gene>
<dbReference type="AlphaFoldDB" id="K2LXP3"/>
<reference evidence="2 3" key="1">
    <citation type="journal article" date="2012" name="BMC Genomics">
        <title>Comparative genomic analysis of human infective Trypanosoma cruzi lineages with the bat-restricted subspecies T. cruzi marinkellei.</title>
        <authorList>
            <person name="Franzen O."/>
            <person name="Talavera-Lopez C."/>
            <person name="Ochaya S."/>
            <person name="Butler C.E."/>
            <person name="Messenger L.A."/>
            <person name="Lewis M.D."/>
            <person name="Llewellyn M.S."/>
            <person name="Marinkelle C.J."/>
            <person name="Tyler K.M."/>
            <person name="Miles M.A."/>
            <person name="Andersson B."/>
        </authorList>
    </citation>
    <scope>NUCLEOTIDE SEQUENCE [LARGE SCALE GENOMIC DNA]</scope>
    <source>
        <strain evidence="2 3">B7</strain>
    </source>
</reference>
<dbReference type="Proteomes" id="UP000007350">
    <property type="component" value="Unassembled WGS sequence"/>
</dbReference>
<sequence>MQHRGNTRRSHDSSRPHRSSQRRTLPRTPLTAPAQRHGLHGAASFVPAPFLRFCYFLFPSFHKQKKNVQNNKEKRESVEAHPEGKKEKYMRAGRDNVKAKNNDIRRRAAQKKKRKCGGGCTQSHTKKREIINAHFSFLHLLVISLSPPPAVVAHNTHLIPRHPPLPQCPMCAAKRACAHVAPRRHKRRGCKEQNNAWSNNKARCMEINTYYPHKRWQQEGKLTPQFIWKTVTVQKALNV</sequence>
<evidence type="ECO:0000313" key="2">
    <source>
        <dbReference type="EMBL" id="EKF27443.1"/>
    </source>
</evidence>
<proteinExistence type="predicted"/>
<protein>
    <submittedName>
        <fullName evidence="2">Trans-sialidase, putative</fullName>
    </submittedName>
</protein>
<feature type="compositionally biased region" description="Basic and acidic residues" evidence="1">
    <location>
        <begin position="71"/>
        <end position="86"/>
    </location>
</feature>
<keyword evidence="3" id="KW-1185">Reference proteome</keyword>
<dbReference type="EMBL" id="AHKC01018223">
    <property type="protein sequence ID" value="EKF27443.1"/>
    <property type="molecule type" value="Genomic_DNA"/>
</dbReference>
<feature type="region of interest" description="Disordered" evidence="1">
    <location>
        <begin position="1"/>
        <end position="36"/>
    </location>
</feature>
<name>K2LXP3_TRYCR</name>
<feature type="compositionally biased region" description="Basic residues" evidence="1">
    <location>
        <begin position="16"/>
        <end position="25"/>
    </location>
</feature>
<organism evidence="2 3">
    <name type="scientific">Trypanosoma cruzi marinkellei</name>
    <dbReference type="NCBI Taxonomy" id="85056"/>
    <lineage>
        <taxon>Eukaryota</taxon>
        <taxon>Discoba</taxon>
        <taxon>Euglenozoa</taxon>
        <taxon>Kinetoplastea</taxon>
        <taxon>Metakinetoplastina</taxon>
        <taxon>Trypanosomatida</taxon>
        <taxon>Trypanosomatidae</taxon>
        <taxon>Trypanosoma</taxon>
        <taxon>Schizotrypanum</taxon>
    </lineage>
</organism>
<feature type="region of interest" description="Disordered" evidence="1">
    <location>
        <begin position="66"/>
        <end position="86"/>
    </location>
</feature>
<evidence type="ECO:0000256" key="1">
    <source>
        <dbReference type="SAM" id="MobiDB-lite"/>
    </source>
</evidence>
<accession>K2LXP3</accession>
<feature type="non-terminal residue" evidence="2">
    <location>
        <position position="239"/>
    </location>
</feature>